<comment type="function">
    <text evidence="1">Catalyzes the synthesis of GMP from XMP.</text>
</comment>
<evidence type="ECO:0000313" key="13">
    <source>
        <dbReference type="EMBL" id="HIH10199.1"/>
    </source>
</evidence>
<evidence type="ECO:0000256" key="6">
    <source>
        <dbReference type="ARBA" id="ARBA00022749"/>
    </source>
</evidence>
<gene>
    <name evidence="13" type="ORF">HA254_06050</name>
</gene>
<evidence type="ECO:0000256" key="4">
    <source>
        <dbReference type="ARBA" id="ARBA00022598"/>
    </source>
</evidence>
<evidence type="ECO:0000256" key="11">
    <source>
        <dbReference type="PROSITE-ProRule" id="PRU00886"/>
    </source>
</evidence>
<evidence type="ECO:0000259" key="12">
    <source>
        <dbReference type="PROSITE" id="PS51553"/>
    </source>
</evidence>
<feature type="non-terminal residue" evidence="13">
    <location>
        <position position="1"/>
    </location>
</feature>
<comment type="caution">
    <text evidence="11">Lacks conserved residue(s) required for the propagation of feature annotation.</text>
</comment>
<feature type="domain" description="GMPS ATP-PPase" evidence="12">
    <location>
        <begin position="1"/>
        <end position="47"/>
    </location>
</feature>
<dbReference type="Gene3D" id="3.40.50.620">
    <property type="entry name" value="HUPs"/>
    <property type="match status" value="1"/>
</dbReference>
<comment type="caution">
    <text evidence="13">The sequence shown here is derived from an EMBL/GenBank/DDBJ whole genome shotgun (WGS) entry which is preliminary data.</text>
</comment>
<dbReference type="SUPFAM" id="SSF52402">
    <property type="entry name" value="Adenine nucleotide alpha hydrolases-like"/>
    <property type="match status" value="1"/>
</dbReference>
<evidence type="ECO:0000256" key="8">
    <source>
        <dbReference type="ARBA" id="ARBA00022840"/>
    </source>
</evidence>
<evidence type="ECO:0000256" key="3">
    <source>
        <dbReference type="ARBA" id="ARBA00012746"/>
    </source>
</evidence>
<dbReference type="PANTHER" id="PTHR11922">
    <property type="entry name" value="GMP SYNTHASE-RELATED"/>
    <property type="match status" value="1"/>
</dbReference>
<name>A0A7J4J150_9ARCH</name>
<dbReference type="EC" id="6.3.5.2" evidence="3"/>
<evidence type="ECO:0000256" key="10">
    <source>
        <dbReference type="ARBA" id="ARBA00049404"/>
    </source>
</evidence>
<dbReference type="Gene3D" id="3.30.300.10">
    <property type="match status" value="2"/>
</dbReference>
<keyword evidence="8 11" id="KW-0067">ATP-binding</keyword>
<dbReference type="GO" id="GO:0005829">
    <property type="term" value="C:cytosol"/>
    <property type="evidence" value="ECO:0007669"/>
    <property type="project" value="TreeGrafter"/>
</dbReference>
<keyword evidence="6 11" id="KW-0332">GMP biosynthesis</keyword>
<comment type="pathway">
    <text evidence="2">Purine metabolism; GMP biosynthesis; GMP from XMP (L-Gln route): step 1/1.</text>
</comment>
<dbReference type="InterPro" id="IPR025777">
    <property type="entry name" value="GMPS_ATP_PPase_dom"/>
</dbReference>
<accession>A0A7J4J150</accession>
<reference evidence="14" key="1">
    <citation type="journal article" date="2020" name="bioRxiv">
        <title>A rank-normalized archaeal taxonomy based on genome phylogeny resolves widespread incomplete and uneven classifications.</title>
        <authorList>
            <person name="Rinke C."/>
            <person name="Chuvochina M."/>
            <person name="Mussig A.J."/>
            <person name="Chaumeil P.-A."/>
            <person name="Waite D.W."/>
            <person name="Whitman W.B."/>
            <person name="Parks D.H."/>
            <person name="Hugenholtz P."/>
        </authorList>
    </citation>
    <scope>NUCLEOTIDE SEQUENCE [LARGE SCALE GENOMIC DNA]</scope>
</reference>
<evidence type="ECO:0000256" key="5">
    <source>
        <dbReference type="ARBA" id="ARBA00022741"/>
    </source>
</evidence>
<dbReference type="InterPro" id="IPR014729">
    <property type="entry name" value="Rossmann-like_a/b/a_fold"/>
</dbReference>
<dbReference type="InterPro" id="IPR001674">
    <property type="entry name" value="GMP_synth_C"/>
</dbReference>
<dbReference type="PANTHER" id="PTHR11922:SF2">
    <property type="entry name" value="GMP SYNTHASE [GLUTAMINE-HYDROLYZING]"/>
    <property type="match status" value="1"/>
</dbReference>
<evidence type="ECO:0000313" key="14">
    <source>
        <dbReference type="Proteomes" id="UP000565078"/>
    </source>
</evidence>
<keyword evidence="5 11" id="KW-0547">Nucleotide-binding</keyword>
<dbReference type="Pfam" id="PF00958">
    <property type="entry name" value="GMP_synt_C"/>
    <property type="match status" value="2"/>
</dbReference>
<dbReference type="Proteomes" id="UP000565078">
    <property type="component" value="Unassembled WGS sequence"/>
</dbReference>
<keyword evidence="7 11" id="KW-0658">Purine biosynthesis</keyword>
<evidence type="ECO:0000256" key="2">
    <source>
        <dbReference type="ARBA" id="ARBA00005153"/>
    </source>
</evidence>
<sequence>KTHHNRAPIIMEMIEQGLVVEPLKELYKDEVRELGMLLGLPSKLVKRHPFPGPGLAIRILCSNGKEKVDKGLEEKINKITAPAGYLARVLAVRAVGVQGDNRTYRNVVVLEGKLDYNALEEISTRVTNAFSTINRVVVLLEPEKIESAPLLEEAYLSTERIERLREADAIAMDALEEKGAYDKVWQFPVVLLPVKFNNAGEGIVLRPVESREAMTATFAKLDPEIISEMAQRVLKVRGVGAVMLDVTHKPPATIEWE</sequence>
<proteinExistence type="predicted"/>
<organism evidence="13 14">
    <name type="scientific">Candidatus Iainarchaeum sp</name>
    <dbReference type="NCBI Taxonomy" id="3101447"/>
    <lineage>
        <taxon>Archaea</taxon>
        <taxon>Candidatus Iainarchaeota</taxon>
        <taxon>Candidatus Iainarchaeia</taxon>
        <taxon>Candidatus Iainarchaeales</taxon>
        <taxon>Candidatus Iainarchaeaceae</taxon>
        <taxon>Candidatus Iainarchaeum</taxon>
    </lineage>
</organism>
<dbReference type="PROSITE" id="PS51553">
    <property type="entry name" value="GMPS_ATP_PPASE"/>
    <property type="match status" value="1"/>
</dbReference>
<dbReference type="GO" id="GO:0005524">
    <property type="term" value="F:ATP binding"/>
    <property type="evidence" value="ECO:0007669"/>
    <property type="project" value="UniProtKB-UniRule"/>
</dbReference>
<evidence type="ECO:0000256" key="9">
    <source>
        <dbReference type="ARBA" id="ARBA00030464"/>
    </source>
</evidence>
<evidence type="ECO:0000256" key="7">
    <source>
        <dbReference type="ARBA" id="ARBA00022755"/>
    </source>
</evidence>
<dbReference type="SUPFAM" id="SSF54810">
    <property type="entry name" value="GMP synthetase C-terminal dimerisation domain"/>
    <property type="match status" value="2"/>
</dbReference>
<protein>
    <recommendedName>
        <fullName evidence="3">GMP synthase (glutamine-hydrolyzing)</fullName>
        <ecNumber evidence="3">6.3.5.2</ecNumber>
    </recommendedName>
    <alternativeName>
        <fullName evidence="9">GMP synthetase</fullName>
    </alternativeName>
</protein>
<keyword evidence="4" id="KW-0436">Ligase</keyword>
<dbReference type="AlphaFoldDB" id="A0A7J4J150"/>
<comment type="catalytic activity">
    <reaction evidence="10">
        <text>XMP + L-glutamine + ATP + H2O = GMP + L-glutamate + AMP + diphosphate + 2 H(+)</text>
        <dbReference type="Rhea" id="RHEA:11680"/>
        <dbReference type="ChEBI" id="CHEBI:15377"/>
        <dbReference type="ChEBI" id="CHEBI:15378"/>
        <dbReference type="ChEBI" id="CHEBI:29985"/>
        <dbReference type="ChEBI" id="CHEBI:30616"/>
        <dbReference type="ChEBI" id="CHEBI:33019"/>
        <dbReference type="ChEBI" id="CHEBI:57464"/>
        <dbReference type="ChEBI" id="CHEBI:58115"/>
        <dbReference type="ChEBI" id="CHEBI:58359"/>
        <dbReference type="ChEBI" id="CHEBI:456215"/>
        <dbReference type="EC" id="6.3.5.2"/>
    </reaction>
</comment>
<evidence type="ECO:0000256" key="1">
    <source>
        <dbReference type="ARBA" id="ARBA00002332"/>
    </source>
</evidence>
<dbReference type="UniPathway" id="UPA00189">
    <property type="reaction ID" value="UER00296"/>
</dbReference>
<dbReference type="GO" id="GO:0003921">
    <property type="term" value="F:GMP synthase activity"/>
    <property type="evidence" value="ECO:0007669"/>
    <property type="project" value="InterPro"/>
</dbReference>
<dbReference type="EMBL" id="DUGC01000096">
    <property type="protein sequence ID" value="HIH10199.1"/>
    <property type="molecule type" value="Genomic_DNA"/>
</dbReference>